<organism evidence="1 2">
    <name type="scientific">Segetibacter aerophilus</name>
    <dbReference type="NCBI Taxonomy" id="670293"/>
    <lineage>
        <taxon>Bacteria</taxon>
        <taxon>Pseudomonadati</taxon>
        <taxon>Bacteroidota</taxon>
        <taxon>Chitinophagia</taxon>
        <taxon>Chitinophagales</taxon>
        <taxon>Chitinophagaceae</taxon>
        <taxon>Segetibacter</taxon>
    </lineage>
</organism>
<evidence type="ECO:0000313" key="1">
    <source>
        <dbReference type="EMBL" id="GEO12036.1"/>
    </source>
</evidence>
<comment type="caution">
    <text evidence="1">The sequence shown here is derived from an EMBL/GenBank/DDBJ whole genome shotgun (WGS) entry which is preliminary data.</text>
</comment>
<protein>
    <submittedName>
        <fullName evidence="1">Uncharacterized protein</fullName>
    </submittedName>
</protein>
<evidence type="ECO:0000313" key="2">
    <source>
        <dbReference type="Proteomes" id="UP000321513"/>
    </source>
</evidence>
<accession>A0A512BJ96</accession>
<gene>
    <name evidence="1" type="ORF">SAE01_45320</name>
</gene>
<reference evidence="1 2" key="1">
    <citation type="submission" date="2019-07" db="EMBL/GenBank/DDBJ databases">
        <title>Whole genome shotgun sequence of Segetibacter aerophilus NBRC 106135.</title>
        <authorList>
            <person name="Hosoyama A."/>
            <person name="Uohara A."/>
            <person name="Ohji S."/>
            <person name="Ichikawa N."/>
        </authorList>
    </citation>
    <scope>NUCLEOTIDE SEQUENCE [LARGE SCALE GENOMIC DNA]</scope>
    <source>
        <strain evidence="1 2">NBRC 106135</strain>
    </source>
</reference>
<dbReference type="Proteomes" id="UP000321513">
    <property type="component" value="Unassembled WGS sequence"/>
</dbReference>
<dbReference type="EMBL" id="BJYT01000036">
    <property type="protein sequence ID" value="GEO12036.1"/>
    <property type="molecule type" value="Genomic_DNA"/>
</dbReference>
<proteinExistence type="predicted"/>
<name>A0A512BJ96_9BACT</name>
<dbReference type="RefSeq" id="WP_147206160.1">
    <property type="nucleotide sequence ID" value="NZ_BJYT01000036.1"/>
</dbReference>
<keyword evidence="2" id="KW-1185">Reference proteome</keyword>
<sequence length="100" mass="11460">MKVNDFANKYKVSAVTTLQVIKDLYRFEARRDSVIPKNLQKQILLQLIKSKKVKGAATCKFVNDLVGCRRHNDIDFTKRVMTSDNFHSPTIYVPMGGKVK</sequence>
<dbReference type="AlphaFoldDB" id="A0A512BJ96"/>